<keyword evidence="4" id="KW-1185">Reference proteome</keyword>
<evidence type="ECO:0000313" key="3">
    <source>
        <dbReference type="EMBL" id="MFN6547590.1"/>
    </source>
</evidence>
<comment type="caution">
    <text evidence="3">The sequence shown here is derived from an EMBL/GenBank/DDBJ whole genome shotgun (WGS) entry which is preliminary data.</text>
</comment>
<protein>
    <submittedName>
        <fullName evidence="3">LpqN/LpqT family lipoprotein</fullName>
    </submittedName>
</protein>
<dbReference type="EMBL" id="JBKBDD010000016">
    <property type="protein sequence ID" value="MFN6547590.1"/>
    <property type="molecule type" value="Genomic_DNA"/>
</dbReference>
<name>A0ABW9LJ13_9MYCO</name>
<keyword evidence="3" id="KW-0449">Lipoprotein</keyword>
<keyword evidence="1" id="KW-0732">Signal</keyword>
<accession>A0ABW9LJ13</accession>
<dbReference type="PROSITE" id="PS51257">
    <property type="entry name" value="PROKAR_LIPOPROTEIN"/>
    <property type="match status" value="1"/>
</dbReference>
<evidence type="ECO:0000256" key="2">
    <source>
        <dbReference type="SAM" id="MobiDB-lite"/>
    </source>
</evidence>
<dbReference type="RefSeq" id="WP_205264931.1">
    <property type="nucleotide sequence ID" value="NZ_JBKBDD010000016.1"/>
</dbReference>
<reference evidence="3 4" key="1">
    <citation type="submission" date="2024-12" db="EMBL/GenBank/DDBJ databases">
        <title>The coexistence of Mycolicibacterium septicum and Mycolicibacterium nivoides in clinical samples.</title>
        <authorList>
            <person name="Wang C."/>
            <person name="Feng Y."/>
            <person name="Zong Z."/>
        </authorList>
    </citation>
    <scope>NUCLEOTIDE SEQUENCE [LARGE SCALE GENOMIC DNA]</scope>
    <source>
        <strain evidence="3 4">120309</strain>
    </source>
</reference>
<evidence type="ECO:0000256" key="1">
    <source>
        <dbReference type="ARBA" id="ARBA00022729"/>
    </source>
</evidence>
<dbReference type="Pfam" id="PF10738">
    <property type="entry name" value="Lpp-LpqN"/>
    <property type="match status" value="1"/>
</dbReference>
<gene>
    <name evidence="3" type="ORF">ACK4CT_30785</name>
</gene>
<dbReference type="InterPro" id="IPR019674">
    <property type="entry name" value="Lipoprotein_LpqN/LpqT-like"/>
</dbReference>
<sequence length="216" mass="22592">MGKFGQLALFVSVIGLSAVGCSSPPASDGDPVAVSQQTSEVSAVPASDDEPRACAESAAPLLKLKSQAPGEPELALPQPDGWVRSTKLDSELIRGIIVNDALRANDFSPNAGVTLEDLTGKVETPQQAFDAELNGVAQVGGTIESQTPSTHCGQPAVIADYRIQGRPATALIVAAKNNDKLYAATLTVQTAEPDNPTYLKDKKTILDGFQLELPKQ</sequence>
<organism evidence="3 4">
    <name type="scientific">Mycolicibacterium nivoides</name>
    <dbReference type="NCBI Taxonomy" id="2487344"/>
    <lineage>
        <taxon>Bacteria</taxon>
        <taxon>Bacillati</taxon>
        <taxon>Actinomycetota</taxon>
        <taxon>Actinomycetes</taxon>
        <taxon>Mycobacteriales</taxon>
        <taxon>Mycobacteriaceae</taxon>
        <taxon>Mycolicibacterium</taxon>
    </lineage>
</organism>
<dbReference type="Gene3D" id="3.40.1000.10">
    <property type="entry name" value="Mog1/PsbP, alpha/beta/alpha sandwich"/>
    <property type="match status" value="1"/>
</dbReference>
<evidence type="ECO:0000313" key="4">
    <source>
        <dbReference type="Proteomes" id="UP001635816"/>
    </source>
</evidence>
<feature type="region of interest" description="Disordered" evidence="2">
    <location>
        <begin position="22"/>
        <end position="54"/>
    </location>
</feature>
<dbReference type="Proteomes" id="UP001635816">
    <property type="component" value="Unassembled WGS sequence"/>
</dbReference>
<proteinExistence type="predicted"/>